<dbReference type="AlphaFoldDB" id="A0A7E4V8D0"/>
<accession>A0A7E4V8D0</accession>
<proteinExistence type="predicted"/>
<feature type="transmembrane region" description="Helical" evidence="1">
    <location>
        <begin position="25"/>
        <end position="44"/>
    </location>
</feature>
<dbReference type="WBParaSite" id="Pan_g17809.t1">
    <property type="protein sequence ID" value="Pan_g17809.t1"/>
    <property type="gene ID" value="Pan_g17809"/>
</dbReference>
<organism evidence="2 3">
    <name type="scientific">Panagrellus redivivus</name>
    <name type="common">Microworm</name>
    <dbReference type="NCBI Taxonomy" id="6233"/>
    <lineage>
        <taxon>Eukaryota</taxon>
        <taxon>Metazoa</taxon>
        <taxon>Ecdysozoa</taxon>
        <taxon>Nematoda</taxon>
        <taxon>Chromadorea</taxon>
        <taxon>Rhabditida</taxon>
        <taxon>Tylenchina</taxon>
        <taxon>Panagrolaimomorpha</taxon>
        <taxon>Panagrolaimoidea</taxon>
        <taxon>Panagrolaimidae</taxon>
        <taxon>Panagrellus</taxon>
    </lineage>
</organism>
<keyword evidence="1" id="KW-0472">Membrane</keyword>
<protein>
    <submittedName>
        <fullName evidence="3">BRCT domain-containing protein</fullName>
    </submittedName>
</protein>
<keyword evidence="1" id="KW-1133">Transmembrane helix</keyword>
<dbReference type="Proteomes" id="UP000492821">
    <property type="component" value="Unassembled WGS sequence"/>
</dbReference>
<keyword evidence="2" id="KW-1185">Reference proteome</keyword>
<reference evidence="3" key="2">
    <citation type="submission" date="2020-10" db="UniProtKB">
        <authorList>
            <consortium name="WormBaseParasite"/>
        </authorList>
    </citation>
    <scope>IDENTIFICATION</scope>
</reference>
<evidence type="ECO:0000313" key="3">
    <source>
        <dbReference type="WBParaSite" id="Pan_g17809.t1"/>
    </source>
</evidence>
<sequence length="195" mass="22588">MVSYLCSVCKFVYFLKTLDEVIVKYNRIFAVISCSITLLLKLLFKTVNIDKNKNRKINHFVFEVRNSEAVKKLTSDAEYMFVKTLKIDAEKTVGGWHGTNVTRYLTPNNDNDRKTTGKIKAFCESTEIREAIESLQAYSASPINFTTEKLESVVTQSEGNAILKRQELKSSRPMFHRNRVFSFIVERICRKRKHS</sequence>
<evidence type="ECO:0000313" key="2">
    <source>
        <dbReference type="Proteomes" id="UP000492821"/>
    </source>
</evidence>
<reference evidence="2" key="1">
    <citation type="journal article" date="2013" name="Genetics">
        <title>The draft genome and transcriptome of Panagrellus redivivus are shaped by the harsh demands of a free-living lifestyle.</title>
        <authorList>
            <person name="Srinivasan J."/>
            <person name="Dillman A.R."/>
            <person name="Macchietto M.G."/>
            <person name="Heikkinen L."/>
            <person name="Lakso M."/>
            <person name="Fracchia K.M."/>
            <person name="Antoshechkin I."/>
            <person name="Mortazavi A."/>
            <person name="Wong G."/>
            <person name="Sternberg P.W."/>
        </authorList>
    </citation>
    <scope>NUCLEOTIDE SEQUENCE [LARGE SCALE GENOMIC DNA]</scope>
    <source>
        <strain evidence="2">MT8872</strain>
    </source>
</reference>
<keyword evidence="1" id="KW-0812">Transmembrane</keyword>
<evidence type="ECO:0000256" key="1">
    <source>
        <dbReference type="SAM" id="Phobius"/>
    </source>
</evidence>
<name>A0A7E4V8D0_PANRE</name>